<keyword evidence="3" id="KW-1185">Reference proteome</keyword>
<dbReference type="RefSeq" id="WP_252779718.1">
    <property type="nucleotide sequence ID" value="NZ_CP097478.1"/>
</dbReference>
<protein>
    <submittedName>
        <fullName evidence="2">Uncharacterized protein</fullName>
    </submittedName>
</protein>
<organism evidence="2 3">
    <name type="scientific">Fructilactobacillus ixorae</name>
    <dbReference type="NCBI Taxonomy" id="1750535"/>
    <lineage>
        <taxon>Bacteria</taxon>
        <taxon>Bacillati</taxon>
        <taxon>Bacillota</taxon>
        <taxon>Bacilli</taxon>
        <taxon>Lactobacillales</taxon>
        <taxon>Lactobacillaceae</taxon>
        <taxon>Fructilactobacillus</taxon>
    </lineage>
</organism>
<accession>A0ABY5C442</accession>
<dbReference type="Proteomes" id="UP001057532">
    <property type="component" value="Chromosome"/>
</dbReference>
<gene>
    <name evidence="2" type="ORF">M8332_04885</name>
</gene>
<keyword evidence="1" id="KW-1133">Transmembrane helix</keyword>
<reference evidence="2" key="1">
    <citation type="submission" date="2022-05" db="EMBL/GenBank/DDBJ databases">
        <authorList>
            <person name="Oliphant S.A."/>
            <person name="Watson-Haigh N.S."/>
            <person name="Sumby K.M."/>
            <person name="Gardner J.M."/>
            <person name="Jiranek V."/>
        </authorList>
    </citation>
    <scope>NUCLEOTIDE SEQUENCE</scope>
    <source>
        <strain evidence="2">Ru20-1</strain>
    </source>
</reference>
<evidence type="ECO:0000313" key="3">
    <source>
        <dbReference type="Proteomes" id="UP001057532"/>
    </source>
</evidence>
<keyword evidence="1" id="KW-0812">Transmembrane</keyword>
<proteinExistence type="predicted"/>
<evidence type="ECO:0000256" key="1">
    <source>
        <dbReference type="SAM" id="Phobius"/>
    </source>
</evidence>
<sequence>MQKLNQYRKPIGLAILGLIVVVVAILTGVNQYQLHKTQTKASNLQVKYKMLKKSYDEMEPDDVTYQENITYENMKTIAKTNNQALTEAMQLTFGNYPTVAAKQQAITKLQKHYLTKTDATTLVNSVLGPTQLNNVGIYNYTSSEARNGHYYYANVTVTYYGRHHRRLHTNRYLFKVDLNHGDLNSKQVRFHLIQVFREVKR</sequence>
<evidence type="ECO:0000313" key="2">
    <source>
        <dbReference type="EMBL" id="USS92948.1"/>
    </source>
</evidence>
<name>A0ABY5C442_9LACO</name>
<feature type="transmembrane region" description="Helical" evidence="1">
    <location>
        <begin position="12"/>
        <end position="32"/>
    </location>
</feature>
<dbReference type="EMBL" id="CP097478">
    <property type="protein sequence ID" value="USS92948.1"/>
    <property type="molecule type" value="Genomic_DNA"/>
</dbReference>
<keyword evidence="1" id="KW-0472">Membrane</keyword>